<protein>
    <submittedName>
        <fullName evidence="1">Uncharacterized protein</fullName>
    </submittedName>
</protein>
<evidence type="ECO:0000313" key="2">
    <source>
        <dbReference type="Proteomes" id="UP001371456"/>
    </source>
</evidence>
<evidence type="ECO:0000313" key="1">
    <source>
        <dbReference type="EMBL" id="KAK6775196.1"/>
    </source>
</evidence>
<organism evidence="1 2">
    <name type="scientific">Solanum bulbocastanum</name>
    <name type="common">Wild potato</name>
    <dbReference type="NCBI Taxonomy" id="147425"/>
    <lineage>
        <taxon>Eukaryota</taxon>
        <taxon>Viridiplantae</taxon>
        <taxon>Streptophyta</taxon>
        <taxon>Embryophyta</taxon>
        <taxon>Tracheophyta</taxon>
        <taxon>Spermatophyta</taxon>
        <taxon>Magnoliopsida</taxon>
        <taxon>eudicotyledons</taxon>
        <taxon>Gunneridae</taxon>
        <taxon>Pentapetalae</taxon>
        <taxon>asterids</taxon>
        <taxon>lamiids</taxon>
        <taxon>Solanales</taxon>
        <taxon>Solanaceae</taxon>
        <taxon>Solanoideae</taxon>
        <taxon>Solaneae</taxon>
        <taxon>Solanum</taxon>
    </lineage>
</organism>
<sequence>MWSSNINVGVS</sequence>
<keyword evidence="2" id="KW-1185">Reference proteome</keyword>
<reference evidence="1 2" key="1">
    <citation type="submission" date="2024-02" db="EMBL/GenBank/DDBJ databases">
        <title>de novo genome assembly of Solanum bulbocastanum strain 11H21.</title>
        <authorList>
            <person name="Hosaka A.J."/>
        </authorList>
    </citation>
    <scope>NUCLEOTIDE SEQUENCE [LARGE SCALE GENOMIC DNA]</scope>
    <source>
        <tissue evidence="1">Young leaves</tissue>
    </source>
</reference>
<gene>
    <name evidence="1" type="ORF">RDI58_026197</name>
</gene>
<comment type="caution">
    <text evidence="1">The sequence shown here is derived from an EMBL/GenBank/DDBJ whole genome shotgun (WGS) entry which is preliminary data.</text>
</comment>
<dbReference type="EMBL" id="JBANQN010000011">
    <property type="protein sequence ID" value="KAK6775196.1"/>
    <property type="molecule type" value="Genomic_DNA"/>
</dbReference>
<name>A0AAN8Y0X4_SOLBU</name>
<dbReference type="Proteomes" id="UP001371456">
    <property type="component" value="Unassembled WGS sequence"/>
</dbReference>
<proteinExistence type="predicted"/>
<accession>A0AAN8Y0X4</accession>